<name>A0A2S9VFV9_9ALTE</name>
<dbReference type="Proteomes" id="UP000238949">
    <property type="component" value="Unassembled WGS sequence"/>
</dbReference>
<organism evidence="1 2">
    <name type="scientific">Alteromonas alba</name>
    <dbReference type="NCBI Taxonomy" id="2079529"/>
    <lineage>
        <taxon>Bacteria</taxon>
        <taxon>Pseudomonadati</taxon>
        <taxon>Pseudomonadota</taxon>
        <taxon>Gammaproteobacteria</taxon>
        <taxon>Alteromonadales</taxon>
        <taxon>Alteromonadaceae</taxon>
        <taxon>Alteromonas/Salinimonas group</taxon>
        <taxon>Alteromonas</taxon>
    </lineage>
</organism>
<keyword evidence="2" id="KW-1185">Reference proteome</keyword>
<dbReference type="OrthoDB" id="5986966at2"/>
<comment type="caution">
    <text evidence="1">The sequence shown here is derived from an EMBL/GenBank/DDBJ whole genome shotgun (WGS) entry which is preliminary data.</text>
</comment>
<dbReference type="RefSeq" id="WP_105933169.1">
    <property type="nucleotide sequence ID" value="NZ_PVNP01000014.1"/>
</dbReference>
<proteinExistence type="predicted"/>
<dbReference type="EMBL" id="PVNP01000014">
    <property type="protein sequence ID" value="PRO75185.1"/>
    <property type="molecule type" value="Genomic_DNA"/>
</dbReference>
<accession>A0A2S9VFV9</accession>
<dbReference type="Gene3D" id="1.10.238.160">
    <property type="match status" value="1"/>
</dbReference>
<dbReference type="AlphaFoldDB" id="A0A2S9VFV9"/>
<evidence type="ECO:0000313" key="2">
    <source>
        <dbReference type="Proteomes" id="UP000238949"/>
    </source>
</evidence>
<sequence length="83" mass="9506">MDDEYLLTTKELAALLRTTTAHIYNITSKDPTGDALPRHIRFGRKKLWVKSEVLRWLNERLQANKNRSKEASAVSSGPKLNKL</sequence>
<protein>
    <submittedName>
        <fullName evidence="1">Uncharacterized protein</fullName>
    </submittedName>
</protein>
<evidence type="ECO:0000313" key="1">
    <source>
        <dbReference type="EMBL" id="PRO75185.1"/>
    </source>
</evidence>
<gene>
    <name evidence="1" type="ORF">C6Y40_02390</name>
</gene>
<reference evidence="2" key="1">
    <citation type="journal article" date="2020" name="Int. J. Syst. Evol. Microbiol.">
        <title>Alteromonas alba sp. nov., a marine bacterium isolated from the seawater of the West Pacific Ocean.</title>
        <authorList>
            <person name="Sun C."/>
            <person name="Wu Y.-H."/>
            <person name="Xamxidin M."/>
            <person name="Cheng H."/>
            <person name="Xu X.-W."/>
        </authorList>
    </citation>
    <scope>NUCLEOTIDE SEQUENCE [LARGE SCALE GENOMIC DNA]</scope>
    <source>
        <strain evidence="2">190</strain>
    </source>
</reference>